<dbReference type="KEGG" id="ghi:107957101"/>
<dbReference type="SUPFAM" id="SSF54160">
    <property type="entry name" value="Chromo domain-like"/>
    <property type="match status" value="1"/>
</dbReference>
<dbReference type="PANTHER" id="PTHR46148:SF44">
    <property type="entry name" value="GAG-POL POLYPROTEIN"/>
    <property type="match status" value="1"/>
</dbReference>
<dbReference type="PANTHER" id="PTHR46148">
    <property type="entry name" value="CHROMO DOMAIN-CONTAINING PROTEIN"/>
    <property type="match status" value="1"/>
</dbReference>
<proteinExistence type="predicted"/>
<evidence type="ECO:0000313" key="4">
    <source>
        <dbReference type="RefSeq" id="XP_016748016.1"/>
    </source>
</evidence>
<dbReference type="InterPro" id="IPR016197">
    <property type="entry name" value="Chromo-like_dom_sf"/>
</dbReference>
<dbReference type="InterPro" id="IPR041588">
    <property type="entry name" value="Integrase_H2C2"/>
</dbReference>
<dbReference type="RefSeq" id="XP_016748016.1">
    <property type="nucleotide sequence ID" value="XM_016892527.1"/>
</dbReference>
<dbReference type="InterPro" id="IPR056924">
    <property type="entry name" value="SH3_Tf2-1"/>
</dbReference>
<keyword evidence="3" id="KW-1185">Reference proteome</keyword>
<protein>
    <recommendedName>
        <fullName evidence="5">DNA/RNA polymerases superfamily protein</fullName>
    </recommendedName>
</protein>
<name>A0A1U8P9Z9_GOSHI</name>
<evidence type="ECO:0008006" key="5">
    <source>
        <dbReference type="Google" id="ProtNLM"/>
    </source>
</evidence>
<dbReference type="Gene3D" id="1.10.340.70">
    <property type="match status" value="1"/>
</dbReference>
<dbReference type="PaxDb" id="3635-A0A1U8P9Z9"/>
<reference evidence="3" key="1">
    <citation type="journal article" date="2020" name="Nat. Genet.">
        <title>Genomic diversifications of five Gossypium allopolyploid species and their impact on cotton improvement.</title>
        <authorList>
            <person name="Chen Z.J."/>
            <person name="Sreedasyam A."/>
            <person name="Ando A."/>
            <person name="Song Q."/>
            <person name="De Santiago L.M."/>
            <person name="Hulse-Kemp A.M."/>
            <person name="Ding M."/>
            <person name="Ye W."/>
            <person name="Kirkbride R.C."/>
            <person name="Jenkins J."/>
            <person name="Plott C."/>
            <person name="Lovell J."/>
            <person name="Lin Y.M."/>
            <person name="Vaughn R."/>
            <person name="Liu B."/>
            <person name="Simpson S."/>
            <person name="Scheffler B.E."/>
            <person name="Wen L."/>
            <person name="Saski C.A."/>
            <person name="Grover C.E."/>
            <person name="Hu G."/>
            <person name="Conover J.L."/>
            <person name="Carlson J.W."/>
            <person name="Shu S."/>
            <person name="Boston L.B."/>
            <person name="Williams M."/>
            <person name="Peterson D.G."/>
            <person name="McGee K."/>
            <person name="Jones D.C."/>
            <person name="Wendel J.F."/>
            <person name="Stelly D.M."/>
            <person name="Grimwood J."/>
            <person name="Schmutz J."/>
        </authorList>
    </citation>
    <scope>NUCLEOTIDE SEQUENCE [LARGE SCALE GENOMIC DNA]</scope>
    <source>
        <strain evidence="3">cv. TM-1</strain>
    </source>
</reference>
<dbReference type="AlphaFoldDB" id="A0A1U8P9Z9"/>
<dbReference type="STRING" id="3635.A0A1U8P9Z9"/>
<dbReference type="Pfam" id="PF17921">
    <property type="entry name" value="Integrase_H2C2"/>
    <property type="match status" value="1"/>
</dbReference>
<feature type="domain" description="Integrase zinc-binding" evidence="1">
    <location>
        <begin position="81"/>
        <end position="116"/>
    </location>
</feature>
<dbReference type="GeneID" id="107957101"/>
<gene>
    <name evidence="4" type="primary">LOC107957101</name>
</gene>
<accession>A0A1U8P9Z9</accession>
<feature type="domain" description="Tf2-1-like SH3-like" evidence="2">
    <location>
        <begin position="173"/>
        <end position="238"/>
    </location>
</feature>
<dbReference type="Proteomes" id="UP000818029">
    <property type="component" value="Chromosome A01"/>
</dbReference>
<organism evidence="3 4">
    <name type="scientific">Gossypium hirsutum</name>
    <name type="common">Upland cotton</name>
    <name type="synonym">Gossypium mexicanum</name>
    <dbReference type="NCBI Taxonomy" id="3635"/>
    <lineage>
        <taxon>Eukaryota</taxon>
        <taxon>Viridiplantae</taxon>
        <taxon>Streptophyta</taxon>
        <taxon>Embryophyta</taxon>
        <taxon>Tracheophyta</taxon>
        <taxon>Spermatophyta</taxon>
        <taxon>Magnoliopsida</taxon>
        <taxon>eudicotyledons</taxon>
        <taxon>Gunneridae</taxon>
        <taxon>Pentapetalae</taxon>
        <taxon>rosids</taxon>
        <taxon>malvids</taxon>
        <taxon>Malvales</taxon>
        <taxon>Malvaceae</taxon>
        <taxon>Malvoideae</taxon>
        <taxon>Gossypium</taxon>
    </lineage>
</organism>
<evidence type="ECO:0000313" key="3">
    <source>
        <dbReference type="Proteomes" id="UP000818029"/>
    </source>
</evidence>
<evidence type="ECO:0000259" key="1">
    <source>
        <dbReference type="Pfam" id="PF17921"/>
    </source>
</evidence>
<sequence length="306" mass="35975">MEDEEVVVIRECRNYLSNVISALRAEKLVRKGCEAYLAYIRDTEVKSPTIEEQVENDERSDFGMNNEGVLCFCGRMCIPKDNDLRQSILREAHSNLYAMHPGGNKMYRNLGELYWCQTPTCWTELGERRLLGPELVADTEDKVKLIRDRLKEASDREKSYADLRHREIEYAVGDLVFLKVSPWKKVFRFGQKGKLSPRFIRPYRVIRRIGPVTYQLELPPKLSQIHDMFHVSMLRWYRSDPSHVVAVEEIEVRLDLTFEEEPIQIIGHDVKVLRMKSVPLVKVLWHNHKAEEATWEPEEAMQRQYP</sequence>
<dbReference type="Pfam" id="PF24626">
    <property type="entry name" value="SH3_Tf2-1"/>
    <property type="match status" value="1"/>
</dbReference>
<reference evidence="4" key="2">
    <citation type="submission" date="2025-08" db="UniProtKB">
        <authorList>
            <consortium name="RefSeq"/>
        </authorList>
    </citation>
    <scope>IDENTIFICATION</scope>
</reference>
<evidence type="ECO:0000259" key="2">
    <source>
        <dbReference type="Pfam" id="PF24626"/>
    </source>
</evidence>